<evidence type="ECO:0000256" key="2">
    <source>
        <dbReference type="SAM" id="Phobius"/>
    </source>
</evidence>
<keyword evidence="2" id="KW-0812">Transmembrane</keyword>
<keyword evidence="5" id="KW-1185">Reference proteome</keyword>
<keyword evidence="2" id="KW-1133">Transmembrane helix</keyword>
<protein>
    <recommendedName>
        <fullName evidence="3">DUF6534 domain-containing protein</fullName>
    </recommendedName>
</protein>
<comment type="caution">
    <text evidence="4">The sequence shown here is derived from an EMBL/GenBank/DDBJ whole genome shotgun (WGS) entry which is preliminary data.</text>
</comment>
<proteinExistence type="predicted"/>
<feature type="compositionally biased region" description="Polar residues" evidence="1">
    <location>
        <begin position="326"/>
        <end position="336"/>
    </location>
</feature>
<evidence type="ECO:0000256" key="1">
    <source>
        <dbReference type="SAM" id="MobiDB-lite"/>
    </source>
</evidence>
<feature type="region of interest" description="Disordered" evidence="1">
    <location>
        <begin position="314"/>
        <end position="336"/>
    </location>
</feature>
<keyword evidence="2" id="KW-0472">Membrane</keyword>
<feature type="compositionally biased region" description="Polar residues" evidence="1">
    <location>
        <begin position="271"/>
        <end position="285"/>
    </location>
</feature>
<dbReference type="PANTHER" id="PTHR40465">
    <property type="entry name" value="CHROMOSOME 1, WHOLE GENOME SHOTGUN SEQUENCE"/>
    <property type="match status" value="1"/>
</dbReference>
<feature type="transmembrane region" description="Helical" evidence="2">
    <location>
        <begin position="12"/>
        <end position="38"/>
    </location>
</feature>
<feature type="transmembrane region" description="Helical" evidence="2">
    <location>
        <begin position="119"/>
        <end position="138"/>
    </location>
</feature>
<organism evidence="4 5">
    <name type="scientific">Roridomyces roridus</name>
    <dbReference type="NCBI Taxonomy" id="1738132"/>
    <lineage>
        <taxon>Eukaryota</taxon>
        <taxon>Fungi</taxon>
        <taxon>Dikarya</taxon>
        <taxon>Basidiomycota</taxon>
        <taxon>Agaricomycotina</taxon>
        <taxon>Agaricomycetes</taxon>
        <taxon>Agaricomycetidae</taxon>
        <taxon>Agaricales</taxon>
        <taxon>Marasmiineae</taxon>
        <taxon>Mycenaceae</taxon>
        <taxon>Roridomyces</taxon>
    </lineage>
</organism>
<name>A0AAD7C2N6_9AGAR</name>
<dbReference type="AlphaFoldDB" id="A0AAD7C2N6"/>
<dbReference type="Proteomes" id="UP001221142">
    <property type="component" value="Unassembled WGS sequence"/>
</dbReference>
<sequence length="336" mass="37031">MAPNTGITNTIGAILAGAFICIALSAIVGFQTFLYFQVFHSDQLRYKMTVAWIWALDTVHTVLIGTIVWQFAIANFGNSAITNTIFATVPATVVITGLTTLSANIFYGWRLHKLSKRNWWISGPIACLSLARMALSIVNAMEMIIEKSFSNFSARIKSLVTGALIISAVTDLLVSAARYYYLRRLKEGYLMSQEVLDSIVIFTVNDGGITCAVALATTACWLVMPGNFIWLAIYFTLVKFYSNSVLSTLNLRNWYRHRPVHVTNIPLKSRLTSGPSTAHVPSNSTDGKRVASIDDGIPSRMEVFIDHQVEYVGDLGQNGKDEDGQSHSSQKSVDIS</sequence>
<accession>A0AAD7C2N6</accession>
<dbReference type="Pfam" id="PF20152">
    <property type="entry name" value="DUF6534"/>
    <property type="match status" value="1"/>
</dbReference>
<gene>
    <name evidence="4" type="ORF">FB45DRAFT_458029</name>
</gene>
<dbReference type="PANTHER" id="PTHR40465:SF1">
    <property type="entry name" value="DUF6534 DOMAIN-CONTAINING PROTEIN"/>
    <property type="match status" value="1"/>
</dbReference>
<reference evidence="4" key="1">
    <citation type="submission" date="2023-03" db="EMBL/GenBank/DDBJ databases">
        <title>Massive genome expansion in bonnet fungi (Mycena s.s.) driven by repeated elements and novel gene families across ecological guilds.</title>
        <authorList>
            <consortium name="Lawrence Berkeley National Laboratory"/>
            <person name="Harder C.B."/>
            <person name="Miyauchi S."/>
            <person name="Viragh M."/>
            <person name="Kuo A."/>
            <person name="Thoen E."/>
            <person name="Andreopoulos B."/>
            <person name="Lu D."/>
            <person name="Skrede I."/>
            <person name="Drula E."/>
            <person name="Henrissat B."/>
            <person name="Morin E."/>
            <person name="Kohler A."/>
            <person name="Barry K."/>
            <person name="LaButti K."/>
            <person name="Morin E."/>
            <person name="Salamov A."/>
            <person name="Lipzen A."/>
            <person name="Mereny Z."/>
            <person name="Hegedus B."/>
            <person name="Baldrian P."/>
            <person name="Stursova M."/>
            <person name="Weitz H."/>
            <person name="Taylor A."/>
            <person name="Grigoriev I.V."/>
            <person name="Nagy L.G."/>
            <person name="Martin F."/>
            <person name="Kauserud H."/>
        </authorList>
    </citation>
    <scope>NUCLEOTIDE SEQUENCE</scope>
    <source>
        <strain evidence="4">9284</strain>
    </source>
</reference>
<feature type="region of interest" description="Disordered" evidence="1">
    <location>
        <begin position="271"/>
        <end position="291"/>
    </location>
</feature>
<dbReference type="EMBL" id="JARKIF010000006">
    <property type="protein sequence ID" value="KAJ7637193.1"/>
    <property type="molecule type" value="Genomic_DNA"/>
</dbReference>
<feature type="transmembrane region" description="Helical" evidence="2">
    <location>
        <begin position="158"/>
        <end position="181"/>
    </location>
</feature>
<evidence type="ECO:0000313" key="4">
    <source>
        <dbReference type="EMBL" id="KAJ7637193.1"/>
    </source>
</evidence>
<evidence type="ECO:0000313" key="5">
    <source>
        <dbReference type="Proteomes" id="UP001221142"/>
    </source>
</evidence>
<feature type="transmembrane region" description="Helical" evidence="2">
    <location>
        <begin position="202"/>
        <end position="224"/>
    </location>
</feature>
<dbReference type="InterPro" id="IPR045339">
    <property type="entry name" value="DUF6534"/>
</dbReference>
<feature type="domain" description="DUF6534" evidence="3">
    <location>
        <begin position="167"/>
        <end position="253"/>
    </location>
</feature>
<feature type="transmembrane region" description="Helical" evidence="2">
    <location>
        <begin position="85"/>
        <end position="107"/>
    </location>
</feature>
<evidence type="ECO:0000259" key="3">
    <source>
        <dbReference type="Pfam" id="PF20152"/>
    </source>
</evidence>
<feature type="transmembrane region" description="Helical" evidence="2">
    <location>
        <begin position="50"/>
        <end position="73"/>
    </location>
</feature>